<dbReference type="InParanoid" id="A0A2H3CRK5"/>
<name>A0A2H3CRK5_ARMGA</name>
<gene>
    <name evidence="1" type="ORF">ARMGADRAFT_948837</name>
</gene>
<dbReference type="EMBL" id="KZ293736">
    <property type="protein sequence ID" value="PBK81048.1"/>
    <property type="molecule type" value="Genomic_DNA"/>
</dbReference>
<reference evidence="2" key="1">
    <citation type="journal article" date="2017" name="Nat. Ecol. Evol.">
        <title>Genome expansion and lineage-specific genetic innovations in the forest pathogenic fungi Armillaria.</title>
        <authorList>
            <person name="Sipos G."/>
            <person name="Prasanna A.N."/>
            <person name="Walter M.C."/>
            <person name="O'Connor E."/>
            <person name="Balint B."/>
            <person name="Krizsan K."/>
            <person name="Kiss B."/>
            <person name="Hess J."/>
            <person name="Varga T."/>
            <person name="Slot J."/>
            <person name="Riley R."/>
            <person name="Boka B."/>
            <person name="Rigling D."/>
            <person name="Barry K."/>
            <person name="Lee J."/>
            <person name="Mihaltcheva S."/>
            <person name="LaButti K."/>
            <person name="Lipzen A."/>
            <person name="Waldron R."/>
            <person name="Moloney N.M."/>
            <person name="Sperisen C."/>
            <person name="Kredics L."/>
            <person name="Vagvoelgyi C."/>
            <person name="Patrignani A."/>
            <person name="Fitzpatrick D."/>
            <person name="Nagy I."/>
            <person name="Doyle S."/>
            <person name="Anderson J.B."/>
            <person name="Grigoriev I.V."/>
            <person name="Gueldener U."/>
            <person name="Muensterkoetter M."/>
            <person name="Nagy L.G."/>
        </authorList>
    </citation>
    <scope>NUCLEOTIDE SEQUENCE [LARGE SCALE GENOMIC DNA]</scope>
    <source>
        <strain evidence="2">Ar21-2</strain>
    </source>
</reference>
<evidence type="ECO:0000313" key="2">
    <source>
        <dbReference type="Proteomes" id="UP000217790"/>
    </source>
</evidence>
<feature type="non-terminal residue" evidence="1">
    <location>
        <position position="1"/>
    </location>
</feature>
<accession>A0A2H3CRK5</accession>
<dbReference type="AlphaFoldDB" id="A0A2H3CRK5"/>
<sequence length="51" mass="5638">IKNQPSAGHVWAAIIAIFKTKGDLVQQDLISQLQNTHCPEDSDIRAHLANM</sequence>
<dbReference type="Proteomes" id="UP000217790">
    <property type="component" value="Unassembled WGS sequence"/>
</dbReference>
<dbReference type="OrthoDB" id="2752444at2759"/>
<proteinExistence type="predicted"/>
<protein>
    <submittedName>
        <fullName evidence="1">Uncharacterized protein</fullName>
    </submittedName>
</protein>
<keyword evidence="2" id="KW-1185">Reference proteome</keyword>
<evidence type="ECO:0000313" key="1">
    <source>
        <dbReference type="EMBL" id="PBK81048.1"/>
    </source>
</evidence>
<organism evidence="1 2">
    <name type="scientific">Armillaria gallica</name>
    <name type="common">Bulbous honey fungus</name>
    <name type="synonym">Armillaria bulbosa</name>
    <dbReference type="NCBI Taxonomy" id="47427"/>
    <lineage>
        <taxon>Eukaryota</taxon>
        <taxon>Fungi</taxon>
        <taxon>Dikarya</taxon>
        <taxon>Basidiomycota</taxon>
        <taxon>Agaricomycotina</taxon>
        <taxon>Agaricomycetes</taxon>
        <taxon>Agaricomycetidae</taxon>
        <taxon>Agaricales</taxon>
        <taxon>Marasmiineae</taxon>
        <taxon>Physalacriaceae</taxon>
        <taxon>Armillaria</taxon>
    </lineage>
</organism>